<name>A0ABN1JKT3_9CLOT</name>
<dbReference type="EMBL" id="BAAACG010000010">
    <property type="protein sequence ID" value="GAA0741863.1"/>
    <property type="molecule type" value="Genomic_DNA"/>
</dbReference>
<protein>
    <recommendedName>
        <fullName evidence="3">Magnesium transporter MgtE intracellular domain-containing protein</fullName>
    </recommendedName>
</protein>
<dbReference type="Proteomes" id="UP001501510">
    <property type="component" value="Unassembled WGS sequence"/>
</dbReference>
<proteinExistence type="predicted"/>
<comment type="caution">
    <text evidence="1">The sequence shown here is derived from an EMBL/GenBank/DDBJ whole genome shotgun (WGS) entry which is preliminary data.</text>
</comment>
<evidence type="ECO:0000313" key="2">
    <source>
        <dbReference type="Proteomes" id="UP001501510"/>
    </source>
</evidence>
<organism evidence="1 2">
    <name type="scientific">Clostridium oceanicum</name>
    <dbReference type="NCBI Taxonomy" id="1543"/>
    <lineage>
        <taxon>Bacteria</taxon>
        <taxon>Bacillati</taxon>
        <taxon>Bacillota</taxon>
        <taxon>Clostridia</taxon>
        <taxon>Eubacteriales</taxon>
        <taxon>Clostridiaceae</taxon>
        <taxon>Clostridium</taxon>
    </lineage>
</organism>
<gene>
    <name evidence="1" type="ORF">GCM10008906_23640</name>
</gene>
<evidence type="ECO:0008006" key="3">
    <source>
        <dbReference type="Google" id="ProtNLM"/>
    </source>
</evidence>
<evidence type="ECO:0000313" key="1">
    <source>
        <dbReference type="EMBL" id="GAA0741863.1"/>
    </source>
</evidence>
<sequence length="66" mass="7705">MINNESIEMFFASLDEESLEELIEIYETGDESKLKEYLDKLPGDIPKEELIKNLEMLKEMKDMGGF</sequence>
<accession>A0ABN1JKT3</accession>
<keyword evidence="2" id="KW-1185">Reference proteome</keyword>
<reference evidence="1 2" key="1">
    <citation type="journal article" date="2019" name="Int. J. Syst. Evol. Microbiol.">
        <title>The Global Catalogue of Microorganisms (GCM) 10K type strain sequencing project: providing services to taxonomists for standard genome sequencing and annotation.</title>
        <authorList>
            <consortium name="The Broad Institute Genomics Platform"/>
            <consortium name="The Broad Institute Genome Sequencing Center for Infectious Disease"/>
            <person name="Wu L."/>
            <person name="Ma J."/>
        </authorList>
    </citation>
    <scope>NUCLEOTIDE SEQUENCE [LARGE SCALE GENOMIC DNA]</scope>
    <source>
        <strain evidence="1 2">JCM 1407</strain>
    </source>
</reference>
<dbReference type="RefSeq" id="WP_343761820.1">
    <property type="nucleotide sequence ID" value="NZ_BAAACG010000010.1"/>
</dbReference>